<evidence type="ECO:0000256" key="1">
    <source>
        <dbReference type="SAM" id="MobiDB-lite"/>
    </source>
</evidence>
<accession>A0A395XJL5</accession>
<organism evidence="2 3">
    <name type="scientific">Dorea formicigenerans</name>
    <dbReference type="NCBI Taxonomy" id="39486"/>
    <lineage>
        <taxon>Bacteria</taxon>
        <taxon>Bacillati</taxon>
        <taxon>Bacillota</taxon>
        <taxon>Clostridia</taxon>
        <taxon>Lachnospirales</taxon>
        <taxon>Lachnospiraceae</taxon>
        <taxon>Dorea</taxon>
    </lineage>
</organism>
<feature type="region of interest" description="Disordered" evidence="1">
    <location>
        <begin position="41"/>
        <end position="61"/>
    </location>
</feature>
<protein>
    <submittedName>
        <fullName evidence="2">IS607 family transposase</fullName>
    </submittedName>
</protein>
<evidence type="ECO:0000313" key="2">
    <source>
        <dbReference type="EMBL" id="RGW45694.1"/>
    </source>
</evidence>
<dbReference type="AlphaFoldDB" id="A0A395XJL5"/>
<gene>
    <name evidence="2" type="ORF">DWV67_16335</name>
</gene>
<feature type="non-terminal residue" evidence="2">
    <location>
        <position position="1"/>
    </location>
</feature>
<dbReference type="Proteomes" id="UP000266376">
    <property type="component" value="Unassembled WGS sequence"/>
</dbReference>
<dbReference type="EMBL" id="QSAJ01000102">
    <property type="protein sequence ID" value="RGW45694.1"/>
    <property type="molecule type" value="Genomic_DNA"/>
</dbReference>
<proteinExistence type="predicted"/>
<sequence length="61" mass="7042">TEKSEQQELVEDLVQIITVFSCKLQGKRANKAKKLIRELIQEETDGKSHKSNVDTKQRTEN</sequence>
<reference evidence="2 3" key="1">
    <citation type="submission" date="2018-08" db="EMBL/GenBank/DDBJ databases">
        <title>A genome reference for cultivated species of the human gut microbiota.</title>
        <authorList>
            <person name="Zou Y."/>
            <person name="Xue W."/>
            <person name="Luo G."/>
        </authorList>
    </citation>
    <scope>NUCLEOTIDE SEQUENCE [LARGE SCALE GENOMIC DNA]</scope>
    <source>
        <strain evidence="2 3">AF12-11</strain>
    </source>
</reference>
<dbReference type="Gene3D" id="1.10.287.2170">
    <property type="match status" value="1"/>
</dbReference>
<name>A0A395XJL5_9FIRM</name>
<evidence type="ECO:0000313" key="3">
    <source>
        <dbReference type="Proteomes" id="UP000266376"/>
    </source>
</evidence>
<comment type="caution">
    <text evidence="2">The sequence shown here is derived from an EMBL/GenBank/DDBJ whole genome shotgun (WGS) entry which is preliminary data.</text>
</comment>